<evidence type="ECO:0000313" key="2">
    <source>
        <dbReference type="EMBL" id="KAH3771724.1"/>
    </source>
</evidence>
<reference evidence="2" key="2">
    <citation type="submission" date="2020-11" db="EMBL/GenBank/DDBJ databases">
        <authorList>
            <person name="McCartney M.A."/>
            <person name="Auch B."/>
            <person name="Kono T."/>
            <person name="Mallez S."/>
            <person name="Becker A."/>
            <person name="Gohl D.M."/>
            <person name="Silverstein K.A.T."/>
            <person name="Koren S."/>
            <person name="Bechman K.B."/>
            <person name="Herman A."/>
            <person name="Abrahante J.E."/>
            <person name="Garbe J."/>
        </authorList>
    </citation>
    <scope>NUCLEOTIDE SEQUENCE</scope>
    <source>
        <strain evidence="2">Duluth1</strain>
        <tissue evidence="2">Whole animal</tissue>
    </source>
</reference>
<feature type="transmembrane region" description="Helical" evidence="1">
    <location>
        <begin position="78"/>
        <end position="101"/>
    </location>
</feature>
<keyword evidence="1" id="KW-0472">Membrane</keyword>
<sequence length="223" mass="24603">MTSRAIDLIGRRAFIEISHNPLRCSKCVDVTSVRWIVQTNAVIDKNALQCSTGQVASNEPLSISIQNHLQFECKLPTIITTSIATPVTMFIAACVATYVGIQLKRAKERMRLKGELILALRNGNGDIKNAAFIIYNDSEPDDDRFVKDILYPGLEIRLKQTTKSGRGLVRFKARDIDPGAVLLDKTDKLIKNLSVIAVLLKEHSFQDNGSEVVLPDGRGKPGS</sequence>
<dbReference type="Proteomes" id="UP000828390">
    <property type="component" value="Unassembled WGS sequence"/>
</dbReference>
<proteinExistence type="predicted"/>
<evidence type="ECO:0000256" key="1">
    <source>
        <dbReference type="SAM" id="Phobius"/>
    </source>
</evidence>
<reference evidence="2" key="1">
    <citation type="journal article" date="2019" name="bioRxiv">
        <title>The Genome of the Zebra Mussel, Dreissena polymorpha: A Resource for Invasive Species Research.</title>
        <authorList>
            <person name="McCartney M.A."/>
            <person name="Auch B."/>
            <person name="Kono T."/>
            <person name="Mallez S."/>
            <person name="Zhang Y."/>
            <person name="Obille A."/>
            <person name="Becker A."/>
            <person name="Abrahante J.E."/>
            <person name="Garbe J."/>
            <person name="Badalamenti J.P."/>
            <person name="Herman A."/>
            <person name="Mangelson H."/>
            <person name="Liachko I."/>
            <person name="Sullivan S."/>
            <person name="Sone E.D."/>
            <person name="Koren S."/>
            <person name="Silverstein K.A.T."/>
            <person name="Beckman K.B."/>
            <person name="Gohl D.M."/>
        </authorList>
    </citation>
    <scope>NUCLEOTIDE SEQUENCE</scope>
    <source>
        <strain evidence="2">Duluth1</strain>
        <tissue evidence="2">Whole animal</tissue>
    </source>
</reference>
<gene>
    <name evidence="2" type="ORF">DPMN_173052</name>
</gene>
<keyword evidence="1" id="KW-0812">Transmembrane</keyword>
<keyword evidence="3" id="KW-1185">Reference proteome</keyword>
<dbReference type="EMBL" id="JAIWYP010000009">
    <property type="protein sequence ID" value="KAH3771724.1"/>
    <property type="molecule type" value="Genomic_DNA"/>
</dbReference>
<name>A0A9D4IFQ6_DREPO</name>
<dbReference type="AlphaFoldDB" id="A0A9D4IFQ6"/>
<comment type="caution">
    <text evidence="2">The sequence shown here is derived from an EMBL/GenBank/DDBJ whole genome shotgun (WGS) entry which is preliminary data.</text>
</comment>
<organism evidence="2 3">
    <name type="scientific">Dreissena polymorpha</name>
    <name type="common">Zebra mussel</name>
    <name type="synonym">Mytilus polymorpha</name>
    <dbReference type="NCBI Taxonomy" id="45954"/>
    <lineage>
        <taxon>Eukaryota</taxon>
        <taxon>Metazoa</taxon>
        <taxon>Spiralia</taxon>
        <taxon>Lophotrochozoa</taxon>
        <taxon>Mollusca</taxon>
        <taxon>Bivalvia</taxon>
        <taxon>Autobranchia</taxon>
        <taxon>Heteroconchia</taxon>
        <taxon>Euheterodonta</taxon>
        <taxon>Imparidentia</taxon>
        <taxon>Neoheterodontei</taxon>
        <taxon>Myida</taxon>
        <taxon>Dreissenoidea</taxon>
        <taxon>Dreissenidae</taxon>
        <taxon>Dreissena</taxon>
    </lineage>
</organism>
<accession>A0A9D4IFQ6</accession>
<protein>
    <submittedName>
        <fullName evidence="2">Uncharacterized protein</fullName>
    </submittedName>
</protein>
<evidence type="ECO:0000313" key="3">
    <source>
        <dbReference type="Proteomes" id="UP000828390"/>
    </source>
</evidence>
<keyword evidence="1" id="KW-1133">Transmembrane helix</keyword>